<keyword evidence="8" id="KW-1185">Reference proteome</keyword>
<evidence type="ECO:0000256" key="5">
    <source>
        <dbReference type="ARBA" id="ARBA00023136"/>
    </source>
</evidence>
<keyword evidence="6" id="KW-0325">Glycoprotein</keyword>
<keyword evidence="5" id="KW-0472">Membrane</keyword>
<evidence type="ECO:0000256" key="3">
    <source>
        <dbReference type="ARBA" id="ARBA00022729"/>
    </source>
</evidence>
<evidence type="ECO:0000256" key="4">
    <source>
        <dbReference type="ARBA" id="ARBA00022889"/>
    </source>
</evidence>
<dbReference type="PANTHER" id="PTHR23412">
    <property type="entry name" value="STEREOCILIN RELATED"/>
    <property type="match status" value="1"/>
</dbReference>
<dbReference type="InterPro" id="IPR026664">
    <property type="entry name" value="Stereocilin-rel"/>
</dbReference>
<proteinExistence type="inferred from homology"/>
<comment type="caution">
    <text evidence="7">The sequence shown here is derived from an EMBL/GenBank/DDBJ whole genome shotgun (WGS) entry which is preliminary data.</text>
</comment>
<comment type="similarity">
    <text evidence="2">Belongs to the mesothelin family.</text>
</comment>
<evidence type="ECO:0000256" key="6">
    <source>
        <dbReference type="ARBA" id="ARBA00023180"/>
    </source>
</evidence>
<name>A0A8J7T8Y5_ATRSP</name>
<protein>
    <submittedName>
        <fullName evidence="7">OTOAN protein</fullName>
    </submittedName>
</protein>
<dbReference type="PANTHER" id="PTHR23412:SF18">
    <property type="entry name" value="OTOANCORIN"/>
    <property type="match status" value="1"/>
</dbReference>
<comment type="subcellular location">
    <subcellularLocation>
        <location evidence="1">Membrane</location>
    </subcellularLocation>
</comment>
<dbReference type="GO" id="GO:0016020">
    <property type="term" value="C:membrane"/>
    <property type="evidence" value="ECO:0007669"/>
    <property type="project" value="UniProtKB-SubCell"/>
</dbReference>
<accession>A0A8J7T8Y5</accession>
<dbReference type="Proteomes" id="UP000736164">
    <property type="component" value="Unassembled WGS sequence"/>
</dbReference>
<reference evidence="7" key="1">
    <citation type="journal article" date="2021" name="Cell">
        <title>Tracing the genetic footprints of vertebrate landing in non-teleost ray-finned fishes.</title>
        <authorList>
            <person name="Bi X."/>
            <person name="Wang K."/>
            <person name="Yang L."/>
            <person name="Pan H."/>
            <person name="Jiang H."/>
            <person name="Wei Q."/>
            <person name="Fang M."/>
            <person name="Yu H."/>
            <person name="Zhu C."/>
            <person name="Cai Y."/>
            <person name="He Y."/>
            <person name="Gan X."/>
            <person name="Zeng H."/>
            <person name="Yu D."/>
            <person name="Zhu Y."/>
            <person name="Jiang H."/>
            <person name="Qiu Q."/>
            <person name="Yang H."/>
            <person name="Zhang Y.E."/>
            <person name="Wang W."/>
            <person name="Zhu M."/>
            <person name="He S."/>
            <person name="Zhang G."/>
        </authorList>
    </citation>
    <scope>NUCLEOTIDE SEQUENCE</scope>
    <source>
        <strain evidence="7">Allg_001</strain>
    </source>
</reference>
<keyword evidence="3" id="KW-0732">Signal</keyword>
<dbReference type="AlphaFoldDB" id="A0A8J7T8Y5"/>
<keyword evidence="4" id="KW-0130">Cell adhesion</keyword>
<dbReference type="EMBL" id="JAAWVO010019157">
    <property type="protein sequence ID" value="MBN3315067.1"/>
    <property type="molecule type" value="Genomic_DNA"/>
</dbReference>
<feature type="non-terminal residue" evidence="7">
    <location>
        <position position="771"/>
    </location>
</feature>
<dbReference type="InterPro" id="IPR010335">
    <property type="entry name" value="Mesothelin"/>
</dbReference>
<evidence type="ECO:0000313" key="7">
    <source>
        <dbReference type="EMBL" id="MBN3315067.1"/>
    </source>
</evidence>
<feature type="non-terminal residue" evidence="7">
    <location>
        <position position="1"/>
    </location>
</feature>
<dbReference type="GO" id="GO:0009986">
    <property type="term" value="C:cell surface"/>
    <property type="evidence" value="ECO:0007669"/>
    <property type="project" value="TreeGrafter"/>
</dbReference>
<dbReference type="GO" id="GO:0007160">
    <property type="term" value="P:cell-matrix adhesion"/>
    <property type="evidence" value="ECO:0007669"/>
    <property type="project" value="TreeGrafter"/>
</dbReference>
<gene>
    <name evidence="7" type="primary">Otoa_3</name>
    <name evidence="7" type="ORF">GTO95_0007433</name>
</gene>
<evidence type="ECO:0000256" key="1">
    <source>
        <dbReference type="ARBA" id="ARBA00004370"/>
    </source>
</evidence>
<dbReference type="Pfam" id="PF06060">
    <property type="entry name" value="Mesothelin"/>
    <property type="match status" value="1"/>
</dbReference>
<organism evidence="7 8">
    <name type="scientific">Atractosteus spatula</name>
    <name type="common">Alligator gar</name>
    <name type="synonym">Lepisosteus spatula</name>
    <dbReference type="NCBI Taxonomy" id="7917"/>
    <lineage>
        <taxon>Eukaryota</taxon>
        <taxon>Metazoa</taxon>
        <taxon>Chordata</taxon>
        <taxon>Craniata</taxon>
        <taxon>Vertebrata</taxon>
        <taxon>Euteleostomi</taxon>
        <taxon>Actinopterygii</taxon>
        <taxon>Neopterygii</taxon>
        <taxon>Holostei</taxon>
        <taxon>Semionotiformes</taxon>
        <taxon>Lepisosteidae</taxon>
        <taxon>Atractosteus</taxon>
    </lineage>
</organism>
<sequence length="771" mass="83539">MIPKEKVKESLSVLRGVKDWSSSQKDAILDKLGEVTGSNLTDLGYLASALKTTTIKKLKGKDLLEAFNNSMEVSDSTNAMKPVQKKAIIQEVLKEKLISEVLKNIPPGLLSAISATTLKNASDTTLSLDFLNKSLPWNKGQALVIIKKIIKSLKNKEDLSMLSTAVTGLTCGDIRNMSLDSLRTLAENENLTRDQVNCGSKVYFQTLMKAQNFSTLNNTDISQIPPSFLLYSPNFTELMKWNGSFSCSSVVAVLVKANPQLLPMSSGRRNEALKYIKTCWGISDTRTLTSDQVGNLGLAVCFFNAEDIQNLNDTVFVTSVKALDKCGKFKREVKDSLAAKITTVYGDASNWTSDNITELRSLLSVLDRKQMKMIKTSSEMVDILKGILSSVTKPVEFVPPDLDFTPDMSGVTEAFTNMVLNPSNLTSARRRRREACTTVPTEDQIRRLGEGSVVFSASDLKCMTTDTFKNTVDILGSLKALSKEQLDALKAKAIEAYGNETAKYIPSLKRIVLAFSLEDVGKYFVSPNIDMLAASGEYSDWLNGTLLLQAQAIVTNFLKNASAGSLDSSSLVGLGYFLCVFPPEQVKMLNASEFRSIGKLRCSNNSLAALKEKAKEAFGPVSSWSEELLQELGTIVAALNTSEISTLPESVMSYLTPQAVSVVSANVFSGLTVGQLRSLGTENYAAVSLEQRQGLSLEQLRALDENSGSRDSSSSKSSSEHGHVGIFLLETGVFNGAVSGGCLQASEVISAGNNDCPLVSLDTSAWTAACK</sequence>
<evidence type="ECO:0000256" key="2">
    <source>
        <dbReference type="ARBA" id="ARBA00011016"/>
    </source>
</evidence>
<evidence type="ECO:0000313" key="8">
    <source>
        <dbReference type="Proteomes" id="UP000736164"/>
    </source>
</evidence>